<dbReference type="SUPFAM" id="SSF81901">
    <property type="entry name" value="HCP-like"/>
    <property type="match status" value="1"/>
</dbReference>
<dbReference type="Pfam" id="PF08238">
    <property type="entry name" value="Sel1"/>
    <property type="match status" value="2"/>
</dbReference>
<dbReference type="PATRIC" id="fig|1354337.4.peg.2104"/>
<organism evidence="1 2">
    <name type="scientific">Proteus myxofaciens ATCC 19692</name>
    <dbReference type="NCBI Taxonomy" id="1354337"/>
    <lineage>
        <taxon>Bacteria</taxon>
        <taxon>Pseudomonadati</taxon>
        <taxon>Pseudomonadota</taxon>
        <taxon>Gammaproteobacteria</taxon>
        <taxon>Enterobacterales</taxon>
        <taxon>Morganellaceae</taxon>
        <taxon>Proteus</taxon>
    </lineage>
</organism>
<dbReference type="PANTHER" id="PTHR11102:SF160">
    <property type="entry name" value="ERAD-ASSOCIATED E3 UBIQUITIN-PROTEIN LIGASE COMPONENT HRD3"/>
    <property type="match status" value="1"/>
</dbReference>
<dbReference type="EMBL" id="LXEN01000097">
    <property type="protein sequence ID" value="OAT26949.1"/>
    <property type="molecule type" value="Genomic_DNA"/>
</dbReference>
<comment type="caution">
    <text evidence="1">The sequence shown here is derived from an EMBL/GenBank/DDBJ whole genome shotgun (WGS) entry which is preliminary data.</text>
</comment>
<reference evidence="1 2" key="1">
    <citation type="submission" date="2016-04" db="EMBL/GenBank/DDBJ databases">
        <title>ATOL: Assembling a taxonomically balanced genome-scale reconstruction of the evolutionary history of the Enterobacteriaceae.</title>
        <authorList>
            <person name="Plunkett G.III."/>
            <person name="Neeno-Eckwall E.C."/>
            <person name="Glasner J.D."/>
            <person name="Perna N.T."/>
        </authorList>
    </citation>
    <scope>NUCLEOTIDE SEQUENCE [LARGE SCALE GENOMIC DNA]</scope>
    <source>
        <strain evidence="1 2">ATCC 19692</strain>
    </source>
</reference>
<dbReference type="Gene3D" id="1.25.40.10">
    <property type="entry name" value="Tetratricopeptide repeat domain"/>
    <property type="match status" value="1"/>
</dbReference>
<evidence type="ECO:0000313" key="1">
    <source>
        <dbReference type="EMBL" id="OAT26949.1"/>
    </source>
</evidence>
<dbReference type="InterPro" id="IPR050767">
    <property type="entry name" value="Sel1_AlgK"/>
</dbReference>
<protein>
    <recommendedName>
        <fullName evidence="3">Sel1 repeat family protein</fullName>
    </recommendedName>
</protein>
<proteinExistence type="predicted"/>
<dbReference type="InterPro" id="IPR011990">
    <property type="entry name" value="TPR-like_helical_dom_sf"/>
</dbReference>
<dbReference type="OrthoDB" id="8561742at2"/>
<evidence type="ECO:0000313" key="2">
    <source>
        <dbReference type="Proteomes" id="UP000094023"/>
    </source>
</evidence>
<gene>
    <name evidence="1" type="ORF">M983_2054</name>
</gene>
<keyword evidence="2" id="KW-1185">Reference proteome</keyword>
<sequence>MAQQGDTDAQVLLGYQYLSNASESKSNMEQAKYWMQKAAEQGDVDAQGVLGTLYYSEKNYTKALPWLKNACDQDNQQACIILGKIPKPQ</sequence>
<dbReference type="AlphaFoldDB" id="A0A198FR62"/>
<name>A0A198FR62_9GAMM</name>
<accession>A0A198FR62</accession>
<dbReference type="RefSeq" id="WP_066750090.1">
    <property type="nucleotide sequence ID" value="NZ_LXEN01000097.1"/>
</dbReference>
<evidence type="ECO:0008006" key="3">
    <source>
        <dbReference type="Google" id="ProtNLM"/>
    </source>
</evidence>
<dbReference type="Proteomes" id="UP000094023">
    <property type="component" value="Unassembled WGS sequence"/>
</dbReference>
<dbReference type="PANTHER" id="PTHR11102">
    <property type="entry name" value="SEL-1-LIKE PROTEIN"/>
    <property type="match status" value="1"/>
</dbReference>
<dbReference type="SMART" id="SM00671">
    <property type="entry name" value="SEL1"/>
    <property type="match status" value="2"/>
</dbReference>
<dbReference type="InterPro" id="IPR006597">
    <property type="entry name" value="Sel1-like"/>
</dbReference>
<dbReference type="STRING" id="1354337.M983_2054"/>